<feature type="coiled-coil region" evidence="1">
    <location>
        <begin position="512"/>
        <end position="549"/>
    </location>
</feature>
<gene>
    <name evidence="3" type="ORF">SPIL2461_LOCUS5971</name>
</gene>
<keyword evidence="1" id="KW-0175">Coiled coil</keyword>
<sequence>MFSMPDDADMGLEAGSDGPIKPVVKIEPPDVAGDGTLSELDALQGQRSQASASPLHGSGSVGESADEQSSSPAKAQTAQNPVDGVLGAVTLYCVLCMKRTRADKSKHCKVCKSDIQAARREAEARGEGKWMAELLKKGGEELVDFMHTFVSNSGERRKYSNRARFDFVSYREARRVQTAFRLGFKARAVFMHRERAVKFWIERNNMDRKSALEMWDSEVLAAKHKDQNGPQDSKLRIPVKLDDFLIVEDAEIYEKEKLLEHKRMKFSEEQGMLMDEGLEAGRAAAPADMTRLGVGHLENVSLLGSVFGRRTPLPDAAAAFKDNTGGPTEDKPENKPKAKTFDVGLERLAMKDKLLTGLDKEIQMLQSVINNADAIAKDTAFMSALNDTATPTHELQAMKMIEDRLTVSQALIGSYKPGKNNVTQHAADQDAQTLAQHLTTLPVELPDIFKTVYPVSYVVVQLLTEIDKICDQQGRKELELEFKPIVNVVAIMRTSLKASLDKYVKFGKERASLAARQKQAEEQKEVKRLQQEKKKRDAQEQKLNKAAEKQGRVGDIFGIDLVKLQVKCMDVLRCEEIGSVDWTQPFVAKVDDASSSFPAVQSMLRDGTVTAALQSFYTGFPGSQAALQGSRRFASPLKMTQVLRSNVMKEFGIENEVLPEGPPSP</sequence>
<accession>A0A812MY19</accession>
<feature type="compositionally biased region" description="Basic and acidic residues" evidence="2">
    <location>
        <begin position="328"/>
        <end position="337"/>
    </location>
</feature>
<keyword evidence="4" id="KW-1185">Reference proteome</keyword>
<dbReference type="OrthoDB" id="420325at2759"/>
<name>A0A812MY19_SYMPI</name>
<feature type="compositionally biased region" description="Polar residues" evidence="2">
    <location>
        <begin position="67"/>
        <end position="79"/>
    </location>
</feature>
<dbReference type="EMBL" id="CAJNIZ010008769">
    <property type="protein sequence ID" value="CAE7271393.1"/>
    <property type="molecule type" value="Genomic_DNA"/>
</dbReference>
<reference evidence="3" key="1">
    <citation type="submission" date="2021-02" db="EMBL/GenBank/DDBJ databases">
        <authorList>
            <person name="Dougan E. K."/>
            <person name="Rhodes N."/>
            <person name="Thang M."/>
            <person name="Chan C."/>
        </authorList>
    </citation>
    <scope>NUCLEOTIDE SEQUENCE</scope>
</reference>
<feature type="compositionally biased region" description="Acidic residues" evidence="2">
    <location>
        <begin position="1"/>
        <end position="10"/>
    </location>
</feature>
<protein>
    <submittedName>
        <fullName evidence="3">Uncharacterized protein</fullName>
    </submittedName>
</protein>
<feature type="region of interest" description="Disordered" evidence="2">
    <location>
        <begin position="1"/>
        <end position="79"/>
    </location>
</feature>
<organism evidence="3 4">
    <name type="scientific">Symbiodinium pilosum</name>
    <name type="common">Dinoflagellate</name>
    <dbReference type="NCBI Taxonomy" id="2952"/>
    <lineage>
        <taxon>Eukaryota</taxon>
        <taxon>Sar</taxon>
        <taxon>Alveolata</taxon>
        <taxon>Dinophyceae</taxon>
        <taxon>Suessiales</taxon>
        <taxon>Symbiodiniaceae</taxon>
        <taxon>Symbiodinium</taxon>
    </lineage>
</organism>
<evidence type="ECO:0000313" key="4">
    <source>
        <dbReference type="Proteomes" id="UP000649617"/>
    </source>
</evidence>
<dbReference type="Proteomes" id="UP000649617">
    <property type="component" value="Unassembled WGS sequence"/>
</dbReference>
<comment type="caution">
    <text evidence="3">The sequence shown here is derived from an EMBL/GenBank/DDBJ whole genome shotgun (WGS) entry which is preliminary data.</text>
</comment>
<feature type="region of interest" description="Disordered" evidence="2">
    <location>
        <begin position="317"/>
        <end position="337"/>
    </location>
</feature>
<dbReference type="AlphaFoldDB" id="A0A812MY19"/>
<evidence type="ECO:0000256" key="1">
    <source>
        <dbReference type="SAM" id="Coils"/>
    </source>
</evidence>
<evidence type="ECO:0000256" key="2">
    <source>
        <dbReference type="SAM" id="MobiDB-lite"/>
    </source>
</evidence>
<evidence type="ECO:0000313" key="3">
    <source>
        <dbReference type="EMBL" id="CAE7271393.1"/>
    </source>
</evidence>
<proteinExistence type="predicted"/>